<evidence type="ECO:0000259" key="2">
    <source>
        <dbReference type="PROSITE" id="PS50943"/>
    </source>
</evidence>
<dbReference type="RefSeq" id="WP_318601212.1">
    <property type="nucleotide sequence ID" value="NZ_JAWSTH010000162.1"/>
</dbReference>
<accession>A0ABU4I0I2</accession>
<dbReference type="SMART" id="SM00530">
    <property type="entry name" value="HTH_XRE"/>
    <property type="match status" value="2"/>
</dbReference>
<dbReference type="Proteomes" id="UP001284601">
    <property type="component" value="Unassembled WGS sequence"/>
</dbReference>
<name>A0ABU4I0I2_9ACTN</name>
<proteinExistence type="predicted"/>
<reference evidence="4" key="1">
    <citation type="submission" date="2023-07" db="EMBL/GenBank/DDBJ databases">
        <title>Conexibacter stalactiti sp. nov., isolated from stalactites in a lava cave and emended description of the genus Conexibacter.</title>
        <authorList>
            <person name="Lee S.D."/>
        </authorList>
    </citation>
    <scope>NUCLEOTIDE SEQUENCE [LARGE SCALE GENOMIC DNA]</scope>
    <source>
        <strain evidence="4">KCTC 39840</strain>
    </source>
</reference>
<reference evidence="3 4" key="2">
    <citation type="submission" date="2023-10" db="EMBL/GenBank/DDBJ databases">
        <authorList>
            <person name="Han X.F."/>
        </authorList>
    </citation>
    <scope>NUCLEOTIDE SEQUENCE [LARGE SCALE GENOMIC DNA]</scope>
    <source>
        <strain evidence="3 4">KCTC 39840</strain>
    </source>
</reference>
<dbReference type="InterPro" id="IPR001387">
    <property type="entry name" value="Cro/C1-type_HTH"/>
</dbReference>
<evidence type="ECO:0000313" key="4">
    <source>
        <dbReference type="Proteomes" id="UP001284601"/>
    </source>
</evidence>
<keyword evidence="1" id="KW-0238">DNA-binding</keyword>
<evidence type="ECO:0000256" key="1">
    <source>
        <dbReference type="ARBA" id="ARBA00023125"/>
    </source>
</evidence>
<dbReference type="Gene3D" id="1.10.260.40">
    <property type="entry name" value="lambda repressor-like DNA-binding domains"/>
    <property type="match status" value="2"/>
</dbReference>
<dbReference type="InterPro" id="IPR050807">
    <property type="entry name" value="TransReg_Diox_bact_type"/>
</dbReference>
<dbReference type="Pfam" id="PF01381">
    <property type="entry name" value="HTH_3"/>
    <property type="match status" value="1"/>
</dbReference>
<sequence>MPSLTLLTTPTGADDVGGAESFGAVVRTLRTAAGITQRDLAAREGLHRNYLGALERGTIANPGLATANRLARALDVSVAVLAESFVRPLPAGVPPRTAPAPPAQEPGAAALGRALRLLRRRRELTRAVLAERTGMHKNYIGSLEDGAIASPGLLTVTRLVVGLHGPTASDDLDALATHVGVLARVFAGEAVQPRAMAA</sequence>
<dbReference type="CDD" id="cd00093">
    <property type="entry name" value="HTH_XRE"/>
    <property type="match status" value="1"/>
</dbReference>
<dbReference type="InterPro" id="IPR010982">
    <property type="entry name" value="Lambda_DNA-bd_dom_sf"/>
</dbReference>
<dbReference type="SUPFAM" id="SSF47413">
    <property type="entry name" value="lambda repressor-like DNA-binding domains"/>
    <property type="match status" value="2"/>
</dbReference>
<feature type="domain" description="HTH cro/C1-type" evidence="2">
    <location>
        <begin position="115"/>
        <end position="172"/>
    </location>
</feature>
<dbReference type="PANTHER" id="PTHR46797:SF1">
    <property type="entry name" value="METHYLPHOSPHONATE SYNTHASE"/>
    <property type="match status" value="1"/>
</dbReference>
<feature type="domain" description="HTH cro/C1-type" evidence="2">
    <location>
        <begin position="26"/>
        <end position="81"/>
    </location>
</feature>
<dbReference type="Pfam" id="PF13560">
    <property type="entry name" value="HTH_31"/>
    <property type="match status" value="1"/>
</dbReference>
<keyword evidence="4" id="KW-1185">Reference proteome</keyword>
<dbReference type="EMBL" id="JAWSTH010000162">
    <property type="protein sequence ID" value="MDW5598664.1"/>
    <property type="molecule type" value="Genomic_DNA"/>
</dbReference>
<evidence type="ECO:0000313" key="3">
    <source>
        <dbReference type="EMBL" id="MDW5598664.1"/>
    </source>
</evidence>
<gene>
    <name evidence="3" type="ORF">R7226_30160</name>
</gene>
<dbReference type="PANTHER" id="PTHR46797">
    <property type="entry name" value="HTH-TYPE TRANSCRIPTIONAL REGULATOR"/>
    <property type="match status" value="1"/>
</dbReference>
<dbReference type="PROSITE" id="PS50943">
    <property type="entry name" value="HTH_CROC1"/>
    <property type="match status" value="2"/>
</dbReference>
<organism evidence="3 4">
    <name type="scientific">Conexibacter stalactiti</name>
    <dbReference type="NCBI Taxonomy" id="1940611"/>
    <lineage>
        <taxon>Bacteria</taxon>
        <taxon>Bacillati</taxon>
        <taxon>Actinomycetota</taxon>
        <taxon>Thermoleophilia</taxon>
        <taxon>Solirubrobacterales</taxon>
        <taxon>Conexibacteraceae</taxon>
        <taxon>Conexibacter</taxon>
    </lineage>
</organism>
<protein>
    <submittedName>
        <fullName evidence="3">Helix-turn-helix domain-containing protein</fullName>
    </submittedName>
</protein>
<comment type="caution">
    <text evidence="3">The sequence shown here is derived from an EMBL/GenBank/DDBJ whole genome shotgun (WGS) entry which is preliminary data.</text>
</comment>